<keyword evidence="1" id="KW-0378">Hydrolase</keyword>
<dbReference type="SUPFAM" id="SSF49464">
    <property type="entry name" value="Carboxypeptidase regulatory domain-like"/>
    <property type="match status" value="1"/>
</dbReference>
<dbReference type="GO" id="GO:0004180">
    <property type="term" value="F:carboxypeptidase activity"/>
    <property type="evidence" value="ECO:0007669"/>
    <property type="project" value="UniProtKB-KW"/>
</dbReference>
<keyword evidence="1" id="KW-0645">Protease</keyword>
<accession>A0A4U1CLI9</accession>
<comment type="caution">
    <text evidence="1">The sequence shown here is derived from an EMBL/GenBank/DDBJ whole genome shotgun (WGS) entry which is preliminary data.</text>
</comment>
<dbReference type="OrthoDB" id="758923at2"/>
<gene>
    <name evidence="1" type="ORF">FA047_00840</name>
</gene>
<proteinExistence type="predicted"/>
<keyword evidence="1" id="KW-0121">Carboxypeptidase</keyword>
<dbReference type="AlphaFoldDB" id="A0A4U1CLI9"/>
<dbReference type="RefSeq" id="WP_136834098.1">
    <property type="nucleotide sequence ID" value="NZ_SWBQ01000001.1"/>
</dbReference>
<reference evidence="1 2" key="1">
    <citation type="submission" date="2019-04" db="EMBL/GenBank/DDBJ databases">
        <title>Pedobacter sp. RP-3-15 sp. nov., isolated from Arctic soil.</title>
        <authorList>
            <person name="Dahal R.H."/>
            <person name="Kim D.-U."/>
        </authorList>
    </citation>
    <scope>NUCLEOTIDE SEQUENCE [LARGE SCALE GENOMIC DNA]</scope>
    <source>
        <strain evidence="1 2">RP-3-15</strain>
    </source>
</reference>
<dbReference type="Gene3D" id="2.60.40.1120">
    <property type="entry name" value="Carboxypeptidase-like, regulatory domain"/>
    <property type="match status" value="1"/>
</dbReference>
<organism evidence="1 2">
    <name type="scientific">Pedobacter frigoris</name>
    <dbReference type="NCBI Taxonomy" id="2571272"/>
    <lineage>
        <taxon>Bacteria</taxon>
        <taxon>Pseudomonadati</taxon>
        <taxon>Bacteroidota</taxon>
        <taxon>Sphingobacteriia</taxon>
        <taxon>Sphingobacteriales</taxon>
        <taxon>Sphingobacteriaceae</taxon>
        <taxon>Pedobacter</taxon>
    </lineage>
</organism>
<protein>
    <submittedName>
        <fullName evidence="1">Carboxypeptidase-like regulatory domain-containing protein</fullName>
    </submittedName>
</protein>
<name>A0A4U1CLI9_9SPHI</name>
<dbReference type="Proteomes" id="UP000307244">
    <property type="component" value="Unassembled WGS sequence"/>
</dbReference>
<keyword evidence="2" id="KW-1185">Reference proteome</keyword>
<dbReference type="InterPro" id="IPR008969">
    <property type="entry name" value="CarboxyPept-like_regulatory"/>
</dbReference>
<sequence length="152" mass="17528">MDLTKKTPQQFVVFVLMLFFFSFQFSDASAQVVYKGTVMSENEKKPLVLVTVKLQQQQRDTISNEKGIFEIHATEQPDTLIFSHIGYNTKKISTTSFKDGQTVLLNEDNFTLGEVQISLKKEHEVLGKFSYDQANYMKRAILLKIYAMRKSK</sequence>
<dbReference type="EMBL" id="SWBQ01000001">
    <property type="protein sequence ID" value="TKC08677.1"/>
    <property type="molecule type" value="Genomic_DNA"/>
</dbReference>
<evidence type="ECO:0000313" key="1">
    <source>
        <dbReference type="EMBL" id="TKC08677.1"/>
    </source>
</evidence>
<dbReference type="Pfam" id="PF13715">
    <property type="entry name" value="CarbopepD_reg_2"/>
    <property type="match status" value="1"/>
</dbReference>
<evidence type="ECO:0000313" key="2">
    <source>
        <dbReference type="Proteomes" id="UP000307244"/>
    </source>
</evidence>